<dbReference type="Gene3D" id="1.10.1740.10">
    <property type="match status" value="1"/>
</dbReference>
<dbReference type="Gene3D" id="1.10.10.10">
    <property type="entry name" value="Winged helix-like DNA-binding domain superfamily/Winged helix DNA-binding domain"/>
    <property type="match status" value="1"/>
</dbReference>
<evidence type="ECO:0000256" key="1">
    <source>
        <dbReference type="ARBA" id="ARBA00010641"/>
    </source>
</evidence>
<proteinExistence type="inferred from homology"/>
<feature type="domain" description="RNA polymerase sigma-70 region 2" evidence="5">
    <location>
        <begin position="9"/>
        <end position="75"/>
    </location>
</feature>
<dbReference type="Pfam" id="PF04542">
    <property type="entry name" value="Sigma70_r2"/>
    <property type="match status" value="1"/>
</dbReference>
<dbReference type="NCBIfam" id="TIGR02937">
    <property type="entry name" value="sigma70-ECF"/>
    <property type="match status" value="1"/>
</dbReference>
<dbReference type="PANTHER" id="PTHR43133:SF45">
    <property type="entry name" value="RNA POLYMERASE ECF-TYPE SIGMA FACTOR"/>
    <property type="match status" value="1"/>
</dbReference>
<dbReference type="SUPFAM" id="SSF88659">
    <property type="entry name" value="Sigma3 and sigma4 domains of RNA polymerase sigma factors"/>
    <property type="match status" value="1"/>
</dbReference>
<dbReference type="Pfam" id="PF08281">
    <property type="entry name" value="Sigma70_r4_2"/>
    <property type="match status" value="1"/>
</dbReference>
<reference evidence="7 8" key="1">
    <citation type="submission" date="2021-04" db="EMBL/GenBank/DDBJ databases">
        <authorList>
            <person name="Rodrigo-Torres L."/>
            <person name="Arahal R. D."/>
            <person name="Lucena T."/>
        </authorList>
    </citation>
    <scope>NUCLEOTIDE SEQUENCE [LARGE SCALE GENOMIC DNA]</scope>
    <source>
        <strain evidence="7 8">CECT 9623</strain>
    </source>
</reference>
<dbReference type="Proteomes" id="UP000679725">
    <property type="component" value="Unassembled WGS sequence"/>
</dbReference>
<dbReference type="InterPro" id="IPR036388">
    <property type="entry name" value="WH-like_DNA-bd_sf"/>
</dbReference>
<keyword evidence="3" id="KW-0731">Sigma factor</keyword>
<accession>A0ABN7R3Z4</accession>
<keyword evidence="4" id="KW-0804">Transcription</keyword>
<dbReference type="InterPro" id="IPR013324">
    <property type="entry name" value="RNA_pol_sigma_r3/r4-like"/>
</dbReference>
<comment type="similarity">
    <text evidence="1">Belongs to the sigma-70 factor family. ECF subfamily.</text>
</comment>
<keyword evidence="8" id="KW-1185">Reference proteome</keyword>
<dbReference type="InterPro" id="IPR039425">
    <property type="entry name" value="RNA_pol_sigma-70-like"/>
</dbReference>
<dbReference type="SUPFAM" id="SSF88946">
    <property type="entry name" value="Sigma2 domain of RNA polymerase sigma factors"/>
    <property type="match status" value="1"/>
</dbReference>
<keyword evidence="2" id="KW-0805">Transcription regulation</keyword>
<evidence type="ECO:0000256" key="2">
    <source>
        <dbReference type="ARBA" id="ARBA00023015"/>
    </source>
</evidence>
<evidence type="ECO:0000259" key="6">
    <source>
        <dbReference type="Pfam" id="PF08281"/>
    </source>
</evidence>
<gene>
    <name evidence="7" type="primary">sigG</name>
    <name evidence="7" type="ORF">DYBT9623_00822</name>
</gene>
<dbReference type="InterPro" id="IPR014284">
    <property type="entry name" value="RNA_pol_sigma-70_dom"/>
</dbReference>
<dbReference type="EMBL" id="CAJRAU010000001">
    <property type="protein sequence ID" value="CAG5068094.1"/>
    <property type="molecule type" value="Genomic_DNA"/>
</dbReference>
<protein>
    <submittedName>
        <fullName evidence="7">ECF RNA polymerase sigma factor SigG</fullName>
    </submittedName>
</protein>
<feature type="domain" description="RNA polymerase sigma factor 70 region 4 type 2" evidence="6">
    <location>
        <begin position="104"/>
        <end position="154"/>
    </location>
</feature>
<dbReference type="InterPro" id="IPR007627">
    <property type="entry name" value="RNA_pol_sigma70_r2"/>
</dbReference>
<name>A0ABN7R3Z4_9BACT</name>
<sequence length="163" mass="18890">MEKQFVGLLNQNRVVLYKICKMYCPDAEDRRDLFQEIVFQLWKAFPTFRQESNVNTWVYRVGMNTAISNFRKEKKRQSPAGFALPDIAFPDFYENDNSNSETVLLYQAIEQLSAVEKAIVLLYLDEKSYDEMAGILGISKSNVGVKLSRIKIKLEKIVKSLTF</sequence>
<organism evidence="7 8">
    <name type="scientific">Dyadobacter linearis</name>
    <dbReference type="NCBI Taxonomy" id="2823330"/>
    <lineage>
        <taxon>Bacteria</taxon>
        <taxon>Pseudomonadati</taxon>
        <taxon>Bacteroidota</taxon>
        <taxon>Cytophagia</taxon>
        <taxon>Cytophagales</taxon>
        <taxon>Spirosomataceae</taxon>
        <taxon>Dyadobacter</taxon>
    </lineage>
</organism>
<evidence type="ECO:0000313" key="8">
    <source>
        <dbReference type="Proteomes" id="UP000679725"/>
    </source>
</evidence>
<dbReference type="PANTHER" id="PTHR43133">
    <property type="entry name" value="RNA POLYMERASE ECF-TYPE SIGMA FACTO"/>
    <property type="match status" value="1"/>
</dbReference>
<dbReference type="RefSeq" id="WP_215232210.1">
    <property type="nucleotide sequence ID" value="NZ_CAJRAU010000001.1"/>
</dbReference>
<evidence type="ECO:0000256" key="4">
    <source>
        <dbReference type="ARBA" id="ARBA00023163"/>
    </source>
</evidence>
<dbReference type="InterPro" id="IPR013325">
    <property type="entry name" value="RNA_pol_sigma_r2"/>
</dbReference>
<evidence type="ECO:0000259" key="5">
    <source>
        <dbReference type="Pfam" id="PF04542"/>
    </source>
</evidence>
<evidence type="ECO:0000313" key="7">
    <source>
        <dbReference type="EMBL" id="CAG5068094.1"/>
    </source>
</evidence>
<evidence type="ECO:0000256" key="3">
    <source>
        <dbReference type="ARBA" id="ARBA00023082"/>
    </source>
</evidence>
<comment type="caution">
    <text evidence="7">The sequence shown here is derived from an EMBL/GenBank/DDBJ whole genome shotgun (WGS) entry which is preliminary data.</text>
</comment>
<dbReference type="InterPro" id="IPR013249">
    <property type="entry name" value="RNA_pol_sigma70_r4_t2"/>
</dbReference>